<feature type="domain" description="Manganese/iron superoxide dismutase N-terminal" evidence="7">
    <location>
        <begin position="3"/>
        <end position="82"/>
    </location>
</feature>
<dbReference type="EC" id="1.15.1.1" evidence="2 6"/>
<dbReference type="InterPro" id="IPR019833">
    <property type="entry name" value="Mn/Fe_SOD_BS"/>
</dbReference>
<dbReference type="SUPFAM" id="SSF46609">
    <property type="entry name" value="Fe,Mn superoxide dismutase (SOD), N-terminal domain"/>
    <property type="match status" value="1"/>
</dbReference>
<dbReference type="STRING" id="457570.Nther_1075"/>
<feature type="binding site" evidence="5">
    <location>
        <position position="162"/>
    </location>
    <ligand>
        <name>Mn(2+)</name>
        <dbReference type="ChEBI" id="CHEBI:29035"/>
    </ligand>
</feature>
<feature type="binding site" evidence="5">
    <location>
        <position position="158"/>
    </location>
    <ligand>
        <name>Mn(2+)</name>
        <dbReference type="ChEBI" id="CHEBI:29035"/>
    </ligand>
</feature>
<feature type="binding site" evidence="5">
    <location>
        <position position="75"/>
    </location>
    <ligand>
        <name>Mn(2+)</name>
        <dbReference type="ChEBI" id="CHEBI:29035"/>
    </ligand>
</feature>
<feature type="domain" description="Manganese/iron superoxide dismutase C-terminal" evidence="8">
    <location>
        <begin position="91"/>
        <end position="191"/>
    </location>
</feature>
<dbReference type="Pfam" id="PF02777">
    <property type="entry name" value="Sod_Fe_C"/>
    <property type="match status" value="1"/>
</dbReference>
<dbReference type="GO" id="GO:0004784">
    <property type="term" value="F:superoxide dismutase activity"/>
    <property type="evidence" value="ECO:0007669"/>
    <property type="project" value="UniProtKB-EC"/>
</dbReference>
<dbReference type="Pfam" id="PF00081">
    <property type="entry name" value="Sod_Fe_N"/>
    <property type="match status" value="1"/>
</dbReference>
<dbReference type="InterPro" id="IPR001189">
    <property type="entry name" value="Mn/Fe_SOD"/>
</dbReference>
<feature type="binding site" evidence="5">
    <location>
        <position position="27"/>
    </location>
    <ligand>
        <name>Mn(2+)</name>
        <dbReference type="ChEBI" id="CHEBI:29035"/>
    </ligand>
</feature>
<protein>
    <recommendedName>
        <fullName evidence="2 6">Superoxide dismutase</fullName>
        <ecNumber evidence="2 6">1.15.1.1</ecNumber>
    </recommendedName>
</protein>
<keyword evidence="4 6" id="KW-0560">Oxidoreductase</keyword>
<dbReference type="PANTHER" id="PTHR11404:SF6">
    <property type="entry name" value="SUPEROXIDE DISMUTASE [MN], MITOCHONDRIAL"/>
    <property type="match status" value="1"/>
</dbReference>
<evidence type="ECO:0000313" key="9">
    <source>
        <dbReference type="EMBL" id="ACB84659.1"/>
    </source>
</evidence>
<dbReference type="InterPro" id="IPR019832">
    <property type="entry name" value="Mn/Fe_SOD_C"/>
</dbReference>
<sequence length="195" mass="22794">MNFKLPDLPYSYNSLEPHYDQQTLKLHHSKHHQSYVNGLNNALEKLKVARENNDYNGIKHWQRELAFHGSGHILHTLFFNNLGPEQGNLSKSLRDQINKDFGSFEMFAAQFTNAAKTVEASGWAVLAWNDVLEQLLVLTLEKHQNLTVIGAKPLLVIDMWEHAYYLQYQNDRAAYINAWWEIVNWNEVSRRFENP</sequence>
<dbReference type="InterPro" id="IPR050265">
    <property type="entry name" value="Fe/Mn_Superoxide_Dismutase"/>
</dbReference>
<evidence type="ECO:0000313" key="10">
    <source>
        <dbReference type="Proteomes" id="UP000001683"/>
    </source>
</evidence>
<evidence type="ECO:0000256" key="6">
    <source>
        <dbReference type="RuleBase" id="RU000414"/>
    </source>
</evidence>
<comment type="catalytic activity">
    <reaction evidence="6">
        <text>2 superoxide + 2 H(+) = H2O2 + O2</text>
        <dbReference type="Rhea" id="RHEA:20696"/>
        <dbReference type="ChEBI" id="CHEBI:15378"/>
        <dbReference type="ChEBI" id="CHEBI:15379"/>
        <dbReference type="ChEBI" id="CHEBI:16240"/>
        <dbReference type="ChEBI" id="CHEBI:18421"/>
        <dbReference type="EC" id="1.15.1.1"/>
    </reaction>
</comment>
<evidence type="ECO:0000256" key="4">
    <source>
        <dbReference type="ARBA" id="ARBA00023002"/>
    </source>
</evidence>
<dbReference type="PIRSF" id="PIRSF000349">
    <property type="entry name" value="SODismutase"/>
    <property type="match status" value="1"/>
</dbReference>
<dbReference type="PANTHER" id="PTHR11404">
    <property type="entry name" value="SUPEROXIDE DISMUTASE 2"/>
    <property type="match status" value="1"/>
</dbReference>
<evidence type="ECO:0000256" key="2">
    <source>
        <dbReference type="ARBA" id="ARBA00012682"/>
    </source>
</evidence>
<name>B2A136_NATTJ</name>
<reference evidence="9 10" key="2">
    <citation type="journal article" date="2011" name="J. Bacteriol.">
        <title>Complete genome sequence of the anaerobic, halophilic alkalithermophile Natranaerobius thermophilus JW/NM-WN-LF.</title>
        <authorList>
            <person name="Zhao B."/>
            <person name="Mesbah N.M."/>
            <person name="Dalin E."/>
            <person name="Goodwin L."/>
            <person name="Nolan M."/>
            <person name="Pitluck S."/>
            <person name="Chertkov O."/>
            <person name="Brettin T.S."/>
            <person name="Han J."/>
            <person name="Larimer F.W."/>
            <person name="Land M.L."/>
            <person name="Hauser L."/>
            <person name="Kyrpides N."/>
            <person name="Wiegel J."/>
        </authorList>
    </citation>
    <scope>NUCLEOTIDE SEQUENCE [LARGE SCALE GENOMIC DNA]</scope>
    <source>
        <strain evidence="10">ATCC BAA-1301 / DSM 18059 / JW/NM-WN-LF</strain>
    </source>
</reference>
<dbReference type="Gene3D" id="3.55.40.20">
    <property type="entry name" value="Iron/manganese superoxide dismutase, C-terminal domain"/>
    <property type="match status" value="1"/>
</dbReference>
<keyword evidence="3 5" id="KW-0479">Metal-binding</keyword>
<dbReference type="InterPro" id="IPR019831">
    <property type="entry name" value="Mn/Fe_SOD_N"/>
</dbReference>
<dbReference type="eggNOG" id="COG0605">
    <property type="taxonomic scope" value="Bacteria"/>
</dbReference>
<dbReference type="GO" id="GO:0046872">
    <property type="term" value="F:metal ion binding"/>
    <property type="evidence" value="ECO:0007669"/>
    <property type="project" value="UniProtKB-KW"/>
</dbReference>
<evidence type="ECO:0000256" key="3">
    <source>
        <dbReference type="ARBA" id="ARBA00022723"/>
    </source>
</evidence>
<organism evidence="9 10">
    <name type="scientific">Natranaerobius thermophilus (strain ATCC BAA-1301 / DSM 18059 / JW/NM-WN-LF)</name>
    <dbReference type="NCBI Taxonomy" id="457570"/>
    <lineage>
        <taxon>Bacteria</taxon>
        <taxon>Bacillati</taxon>
        <taxon>Bacillota</taxon>
        <taxon>Clostridia</taxon>
        <taxon>Natranaerobiales</taxon>
        <taxon>Natranaerobiaceae</taxon>
        <taxon>Natranaerobius</taxon>
    </lineage>
</organism>
<dbReference type="FunCoup" id="B2A136">
    <property type="interactions" value="3"/>
</dbReference>
<dbReference type="RefSeq" id="WP_012447535.1">
    <property type="nucleotide sequence ID" value="NC_010718.1"/>
</dbReference>
<dbReference type="KEGG" id="nth:Nther_1075"/>
<comment type="function">
    <text evidence="6">Destroys radicals which are normally produced within the cells and which are toxic to biological systems.</text>
</comment>
<dbReference type="PROSITE" id="PS00088">
    <property type="entry name" value="SOD_MN"/>
    <property type="match status" value="1"/>
</dbReference>
<dbReference type="FunFam" id="1.10.287.990:FF:000001">
    <property type="entry name" value="Superoxide dismutase"/>
    <property type="match status" value="1"/>
</dbReference>
<dbReference type="InterPro" id="IPR036314">
    <property type="entry name" value="SOD_C_sf"/>
</dbReference>
<gene>
    <name evidence="9" type="ordered locus">Nther_1075</name>
</gene>
<dbReference type="OrthoDB" id="9803125at2"/>
<dbReference type="Proteomes" id="UP000001683">
    <property type="component" value="Chromosome"/>
</dbReference>
<dbReference type="AlphaFoldDB" id="B2A136"/>
<proteinExistence type="inferred from homology"/>
<keyword evidence="10" id="KW-1185">Reference proteome</keyword>
<dbReference type="FunFam" id="3.55.40.20:FF:000004">
    <property type="entry name" value="Superoxide dismutase [Fe]"/>
    <property type="match status" value="1"/>
</dbReference>
<dbReference type="InParanoid" id="B2A136"/>
<evidence type="ECO:0000259" key="7">
    <source>
        <dbReference type="Pfam" id="PF00081"/>
    </source>
</evidence>
<evidence type="ECO:0000259" key="8">
    <source>
        <dbReference type="Pfam" id="PF02777"/>
    </source>
</evidence>
<evidence type="ECO:0000256" key="1">
    <source>
        <dbReference type="ARBA" id="ARBA00008714"/>
    </source>
</evidence>
<reference evidence="9 10" key="1">
    <citation type="submission" date="2008-04" db="EMBL/GenBank/DDBJ databases">
        <title>Complete sequence of chromosome of Natranaerobius thermophilus JW/NM-WN-LF.</title>
        <authorList>
            <consortium name="US DOE Joint Genome Institute"/>
            <person name="Copeland A."/>
            <person name="Lucas S."/>
            <person name="Lapidus A."/>
            <person name="Glavina del Rio T."/>
            <person name="Dalin E."/>
            <person name="Tice H."/>
            <person name="Bruce D."/>
            <person name="Goodwin L."/>
            <person name="Pitluck S."/>
            <person name="Chertkov O."/>
            <person name="Brettin T."/>
            <person name="Detter J.C."/>
            <person name="Han C."/>
            <person name="Kuske C.R."/>
            <person name="Schmutz J."/>
            <person name="Larimer F."/>
            <person name="Land M."/>
            <person name="Hauser L."/>
            <person name="Kyrpides N."/>
            <person name="Lykidis A."/>
            <person name="Mesbah N.M."/>
            <person name="Wiegel J."/>
        </authorList>
    </citation>
    <scope>NUCLEOTIDE SEQUENCE [LARGE SCALE GENOMIC DNA]</scope>
    <source>
        <strain evidence="10">ATCC BAA-1301 / DSM 18059 / JW/NM-WN-LF</strain>
    </source>
</reference>
<dbReference type="InterPro" id="IPR036324">
    <property type="entry name" value="Mn/Fe_SOD_N_sf"/>
</dbReference>
<dbReference type="Gene3D" id="1.10.287.990">
    <property type="entry name" value="Fe,Mn superoxide dismutase (SOD) domain"/>
    <property type="match status" value="1"/>
</dbReference>
<dbReference type="PRINTS" id="PR01703">
    <property type="entry name" value="MNSODISMTASE"/>
</dbReference>
<evidence type="ECO:0000256" key="5">
    <source>
        <dbReference type="PIRSR" id="PIRSR000349-1"/>
    </source>
</evidence>
<dbReference type="SUPFAM" id="SSF54719">
    <property type="entry name" value="Fe,Mn superoxide dismutase (SOD), C-terminal domain"/>
    <property type="match status" value="1"/>
</dbReference>
<accession>B2A136</accession>
<comment type="similarity">
    <text evidence="1 6">Belongs to the iron/manganese superoxide dismutase family.</text>
</comment>
<dbReference type="EMBL" id="CP001034">
    <property type="protein sequence ID" value="ACB84659.1"/>
    <property type="molecule type" value="Genomic_DNA"/>
</dbReference>
<dbReference type="HOGENOM" id="CLU_031625_2_2_9"/>